<evidence type="ECO:0000313" key="3">
    <source>
        <dbReference type="Proteomes" id="UP000001798"/>
    </source>
</evidence>
<keyword evidence="3" id="KW-1185">Reference proteome</keyword>
<sequence>MTGEDDSSPLAARNDPTSDLICLLLEEMKVWVQLVERDPEIPHVASENETNILHWIESHQQEYLDRRNNISDLEKTITGLTDASEANSESMERTLNKMELDKNEETNRKSRLKIRIQKIELEIVIIELREKDLEEMKKRVGALKEAWEKAVSSVC</sequence>
<proteinExistence type="predicted"/>
<dbReference type="Proteomes" id="UP000001798">
    <property type="component" value="Chromosome 12"/>
</dbReference>
<dbReference type="EMBL" id="CP009816">
    <property type="protein sequence ID" value="ATZ55592.1"/>
    <property type="molecule type" value="Genomic_DNA"/>
</dbReference>
<organism evidence="2 3">
    <name type="scientific">Botryotinia fuckeliana (strain B05.10)</name>
    <name type="common">Noble rot fungus</name>
    <name type="synonym">Botrytis cinerea</name>
    <dbReference type="NCBI Taxonomy" id="332648"/>
    <lineage>
        <taxon>Eukaryota</taxon>
        <taxon>Fungi</taxon>
        <taxon>Dikarya</taxon>
        <taxon>Ascomycota</taxon>
        <taxon>Pezizomycotina</taxon>
        <taxon>Leotiomycetes</taxon>
        <taxon>Helotiales</taxon>
        <taxon>Sclerotiniaceae</taxon>
        <taxon>Botrytis</taxon>
    </lineage>
</organism>
<dbReference type="VEuPathDB" id="FungiDB:Bcin12g01730"/>
<feature type="coiled-coil region" evidence="1">
    <location>
        <begin position="56"/>
        <end position="146"/>
    </location>
</feature>
<dbReference type="RefSeq" id="XP_024552073.1">
    <property type="nucleotide sequence ID" value="XM_024696267.1"/>
</dbReference>
<dbReference type="AlphaFoldDB" id="A0A384JYJ2"/>
<dbReference type="OrthoDB" id="10582265at2759"/>
<reference evidence="2 3" key="1">
    <citation type="journal article" date="2011" name="PLoS Genet.">
        <title>Genomic analysis of the necrotrophic fungal pathogens Sclerotinia sclerotiorum and Botrytis cinerea.</title>
        <authorList>
            <person name="Amselem J."/>
            <person name="Cuomo C.A."/>
            <person name="van Kan J.A."/>
            <person name="Viaud M."/>
            <person name="Benito E.P."/>
            <person name="Couloux A."/>
            <person name="Coutinho P.M."/>
            <person name="de Vries R.P."/>
            <person name="Dyer P.S."/>
            <person name="Fillinger S."/>
            <person name="Fournier E."/>
            <person name="Gout L."/>
            <person name="Hahn M."/>
            <person name="Kohn L."/>
            <person name="Lapalu N."/>
            <person name="Plummer K.M."/>
            <person name="Pradier J.M."/>
            <person name="Quevillon E."/>
            <person name="Sharon A."/>
            <person name="Simon A."/>
            <person name="ten Have A."/>
            <person name="Tudzynski B."/>
            <person name="Tudzynski P."/>
            <person name="Wincker P."/>
            <person name="Andrew M."/>
            <person name="Anthouard V."/>
            <person name="Beever R.E."/>
            <person name="Beffa R."/>
            <person name="Benoit I."/>
            <person name="Bouzid O."/>
            <person name="Brault B."/>
            <person name="Chen Z."/>
            <person name="Choquer M."/>
            <person name="Collemare J."/>
            <person name="Cotton P."/>
            <person name="Danchin E.G."/>
            <person name="Da Silva C."/>
            <person name="Gautier A."/>
            <person name="Giraud C."/>
            <person name="Giraud T."/>
            <person name="Gonzalez C."/>
            <person name="Grossetete S."/>
            <person name="Guldener U."/>
            <person name="Henrissat B."/>
            <person name="Howlett B.J."/>
            <person name="Kodira C."/>
            <person name="Kretschmer M."/>
            <person name="Lappartient A."/>
            <person name="Leroch M."/>
            <person name="Levis C."/>
            <person name="Mauceli E."/>
            <person name="Neuveglise C."/>
            <person name="Oeser B."/>
            <person name="Pearson M."/>
            <person name="Poulain J."/>
            <person name="Poussereau N."/>
            <person name="Quesneville H."/>
            <person name="Rascle C."/>
            <person name="Schumacher J."/>
            <person name="Segurens B."/>
            <person name="Sexton A."/>
            <person name="Silva E."/>
            <person name="Sirven C."/>
            <person name="Soanes D.M."/>
            <person name="Talbot N.J."/>
            <person name="Templeton M."/>
            <person name="Yandava C."/>
            <person name="Yarden O."/>
            <person name="Zeng Q."/>
            <person name="Rollins J.A."/>
            <person name="Lebrun M.H."/>
            <person name="Dickman M."/>
        </authorList>
    </citation>
    <scope>NUCLEOTIDE SEQUENCE [LARGE SCALE GENOMIC DNA]</scope>
    <source>
        <strain evidence="2 3">B05.10</strain>
    </source>
</reference>
<gene>
    <name evidence="2" type="ORF">BCIN_12g01730</name>
</gene>
<dbReference type="KEGG" id="bfu:BCIN_12g01730"/>
<evidence type="ECO:0000256" key="1">
    <source>
        <dbReference type="SAM" id="Coils"/>
    </source>
</evidence>
<reference evidence="2 3" key="2">
    <citation type="journal article" date="2012" name="Eukaryot. Cell">
        <title>Genome update of Botrytis cinerea strains B05.10 and T4.</title>
        <authorList>
            <person name="Staats M."/>
            <person name="van Kan J.A."/>
        </authorList>
    </citation>
    <scope>NUCLEOTIDE SEQUENCE [LARGE SCALE GENOMIC DNA]</scope>
    <source>
        <strain evidence="2 3">B05.10</strain>
    </source>
</reference>
<evidence type="ECO:0000313" key="2">
    <source>
        <dbReference type="EMBL" id="ATZ55592.1"/>
    </source>
</evidence>
<protein>
    <submittedName>
        <fullName evidence="2">Uncharacterized protein</fullName>
    </submittedName>
</protein>
<dbReference type="GeneID" id="36394702"/>
<accession>A0A384JYJ2</accession>
<reference evidence="2 3" key="3">
    <citation type="journal article" date="2017" name="Mol. Plant Pathol.">
        <title>A gapless genome sequence of the fungus Botrytis cinerea.</title>
        <authorList>
            <person name="Van Kan J.A."/>
            <person name="Stassen J.H."/>
            <person name="Mosbach A."/>
            <person name="Van Der Lee T.A."/>
            <person name="Faino L."/>
            <person name="Farmer A.D."/>
            <person name="Papasotiriou D.G."/>
            <person name="Zhou S."/>
            <person name="Seidl M.F."/>
            <person name="Cottam E."/>
            <person name="Edel D."/>
            <person name="Hahn M."/>
            <person name="Schwartz D.C."/>
            <person name="Dietrich R.A."/>
            <person name="Widdison S."/>
            <person name="Scalliet G."/>
        </authorList>
    </citation>
    <scope>NUCLEOTIDE SEQUENCE [LARGE SCALE GENOMIC DNA]</scope>
    <source>
        <strain evidence="2 3">B05.10</strain>
    </source>
</reference>
<keyword evidence="1" id="KW-0175">Coiled coil</keyword>
<name>A0A384JYJ2_BOTFB</name>